<dbReference type="KEGG" id="cot:CORT_0C00850"/>
<dbReference type="EMBL" id="HE681721">
    <property type="protein sequence ID" value="CCG25462.1"/>
    <property type="molecule type" value="Genomic_DNA"/>
</dbReference>
<evidence type="ECO:0000313" key="3">
    <source>
        <dbReference type="Proteomes" id="UP000005018"/>
    </source>
</evidence>
<keyword evidence="3" id="KW-1185">Reference proteome</keyword>
<sequence length="404" mass="44806">MLRSQSISDINEKKISSTSKLFNAFKRSSNGTTSTDVQEKRKSRPLSTSISALNLKISSPILNQQSDTTSATTPSVTNYENKENINHHHRQQQQQQQNIKLKTRSSTPNLNRRSSVIFSNSDSRAAAHSAATETATARMLRTNNRYSFIAGNNFQVHNNKATVDDNSHYARHSSTATTTASSTAHISPVTISSHSDSIFDQSSINCVDDDSEDGTSSEISSIHTAETSNEPSNYTYAKVSNTNTKSKSKSSSSIPESPSSSIISTSVPKKLHRTTNLYNLNEFINKLSIDSSSLPIAQPSSQMISMNNRQSIEFENKQIKQLNQQLNQVADYHCEVKLVENILFLTTTTATSEGSTEKTQSGFGFGFDLDEDDYLNMLKTEEYNLESTLDNCFESDGDQLYLMY</sequence>
<feature type="region of interest" description="Disordered" evidence="1">
    <location>
        <begin position="202"/>
        <end position="266"/>
    </location>
</feature>
<feature type="compositionally biased region" description="Polar residues" evidence="1">
    <location>
        <begin position="98"/>
        <end position="113"/>
    </location>
</feature>
<dbReference type="HOGENOM" id="CLU_802079_0_0_1"/>
<dbReference type="RefSeq" id="XP_003868366.1">
    <property type="nucleotide sequence ID" value="XM_003868318.1"/>
</dbReference>
<feature type="compositionally biased region" description="Polar residues" evidence="1">
    <location>
        <begin position="26"/>
        <end position="36"/>
    </location>
</feature>
<evidence type="ECO:0000313" key="2">
    <source>
        <dbReference type="EMBL" id="CCG25462.1"/>
    </source>
</evidence>
<name>H8X3I9_CANO9</name>
<reference evidence="2 3" key="1">
    <citation type="journal article" date="2012" name="PLoS ONE">
        <title>Sequence and analysis of the genome of the pathogenic yeast Candida orthopsilosis.</title>
        <authorList>
            <person name="Riccombeni A."/>
            <person name="Vidanes G."/>
            <person name="Proux-Wera E."/>
            <person name="Wolfe K.H."/>
            <person name="Butler G."/>
        </authorList>
    </citation>
    <scope>NUCLEOTIDE SEQUENCE [LARGE SCALE GENOMIC DNA]</scope>
    <source>
        <strain evidence="2 3">Co 90-125</strain>
    </source>
</reference>
<proteinExistence type="predicted"/>
<gene>
    <name evidence="2" type="ORF">CORT_0C00850</name>
</gene>
<feature type="region of interest" description="Disordered" evidence="1">
    <location>
        <begin position="86"/>
        <end position="113"/>
    </location>
</feature>
<feature type="compositionally biased region" description="Low complexity" evidence="1">
    <location>
        <begin position="238"/>
        <end position="266"/>
    </location>
</feature>
<accession>H8X3I9</accession>
<organism evidence="2 3">
    <name type="scientific">Candida orthopsilosis (strain 90-125)</name>
    <name type="common">Yeast</name>
    <dbReference type="NCBI Taxonomy" id="1136231"/>
    <lineage>
        <taxon>Eukaryota</taxon>
        <taxon>Fungi</taxon>
        <taxon>Dikarya</taxon>
        <taxon>Ascomycota</taxon>
        <taxon>Saccharomycotina</taxon>
        <taxon>Pichiomycetes</taxon>
        <taxon>Debaryomycetaceae</taxon>
        <taxon>Candida/Lodderomyces clade</taxon>
        <taxon>Candida</taxon>
    </lineage>
</organism>
<dbReference type="Proteomes" id="UP000005018">
    <property type="component" value="Chromosome 3"/>
</dbReference>
<evidence type="ECO:0000256" key="1">
    <source>
        <dbReference type="SAM" id="MobiDB-lite"/>
    </source>
</evidence>
<feature type="region of interest" description="Disordered" evidence="1">
    <location>
        <begin position="26"/>
        <end position="48"/>
    </location>
</feature>
<dbReference type="AlphaFoldDB" id="H8X3I9"/>
<dbReference type="GeneID" id="14539931"/>
<dbReference type="OrthoDB" id="4025865at2759"/>
<protein>
    <submittedName>
        <fullName evidence="2">Uncharacterized protein</fullName>
    </submittedName>
</protein>
<feature type="compositionally biased region" description="Polar residues" evidence="1">
    <location>
        <begin position="216"/>
        <end position="235"/>
    </location>
</feature>